<gene>
    <name evidence="1" type="ORF">E7203_02760</name>
</gene>
<evidence type="ECO:0000313" key="2">
    <source>
        <dbReference type="Proteomes" id="UP000772151"/>
    </source>
</evidence>
<dbReference type="RefSeq" id="WP_303668432.1">
    <property type="nucleotide sequence ID" value="NZ_SVCA01000002.1"/>
</dbReference>
<reference evidence="1" key="1">
    <citation type="submission" date="2019-04" db="EMBL/GenBank/DDBJ databases">
        <title>Evolution of Biomass-Degrading Anaerobic Consortia Revealed by Metagenomics.</title>
        <authorList>
            <person name="Peng X."/>
        </authorList>
    </citation>
    <scope>NUCLEOTIDE SEQUENCE</scope>
    <source>
        <strain evidence="1">SIG242</strain>
    </source>
</reference>
<organism evidence="1 2">
    <name type="scientific">Selenomonas ruminantium</name>
    <dbReference type="NCBI Taxonomy" id="971"/>
    <lineage>
        <taxon>Bacteria</taxon>
        <taxon>Bacillati</taxon>
        <taxon>Bacillota</taxon>
        <taxon>Negativicutes</taxon>
        <taxon>Selenomonadales</taxon>
        <taxon>Selenomonadaceae</taxon>
        <taxon>Selenomonas</taxon>
    </lineage>
</organism>
<protein>
    <submittedName>
        <fullName evidence="1">Uncharacterized protein</fullName>
    </submittedName>
</protein>
<comment type="caution">
    <text evidence="1">The sequence shown here is derived from an EMBL/GenBank/DDBJ whole genome shotgun (WGS) entry which is preliminary data.</text>
</comment>
<name>A0A927WMV0_SELRU</name>
<sequence length="270" mass="31297">MERLKILRRYIQNNRIAEYEDILAKARDHGYQMLTLENYAKGDYDKGKKVLLLRHDVDHISPGTRAMLNAEQKYGATASYYFRWSTADYFLMKDIIAGGGEGSLHFETIANFLRRQQGKRYSKEDVLVRKDFFLELLKHELALFRAYYDVPCQTLASHGAEENGMVGVSNNYLTDDDSVYGDLGIVLESYQQKFIESMGIYISDTVMEYNGGYRYGITPQEAITEGISPILFLSHPNHWKYTHRGQFRKIVKSIIKSPIRTKENFKRIAK</sequence>
<dbReference type="Proteomes" id="UP000772151">
    <property type="component" value="Unassembled WGS sequence"/>
</dbReference>
<dbReference type="EMBL" id="SVCA01000002">
    <property type="protein sequence ID" value="MBE6084384.1"/>
    <property type="molecule type" value="Genomic_DNA"/>
</dbReference>
<dbReference type="AlphaFoldDB" id="A0A927WMV0"/>
<proteinExistence type="predicted"/>
<evidence type="ECO:0000313" key="1">
    <source>
        <dbReference type="EMBL" id="MBE6084384.1"/>
    </source>
</evidence>
<accession>A0A927WMV0</accession>